<dbReference type="SUPFAM" id="SSF57756">
    <property type="entry name" value="Retrovirus zinc finger-like domains"/>
    <property type="match status" value="1"/>
</dbReference>
<feature type="region of interest" description="Disordered" evidence="2">
    <location>
        <begin position="305"/>
        <end position="338"/>
    </location>
</feature>
<accession>A0AAF1B4I3</accession>
<keyword evidence="1" id="KW-0862">Zinc</keyword>
<keyword evidence="1" id="KW-0479">Metal-binding</keyword>
<dbReference type="KEGG" id="dcr:108225967"/>
<dbReference type="Pfam" id="PF03732">
    <property type="entry name" value="Retrotrans_gag"/>
    <property type="match status" value="1"/>
</dbReference>
<dbReference type="Gene3D" id="4.10.60.10">
    <property type="entry name" value="Zinc finger, CCHC-type"/>
    <property type="match status" value="1"/>
</dbReference>
<reference evidence="4" key="1">
    <citation type="journal article" date="2016" name="Nat. Genet.">
        <title>A high-quality carrot genome assembly provides new insights into carotenoid accumulation and asterid genome evolution.</title>
        <authorList>
            <person name="Iorizzo M."/>
            <person name="Ellison S."/>
            <person name="Senalik D."/>
            <person name="Zeng P."/>
            <person name="Satapoomin P."/>
            <person name="Huang J."/>
            <person name="Bowman M."/>
            <person name="Iovene M."/>
            <person name="Sanseverino W."/>
            <person name="Cavagnaro P."/>
            <person name="Yildiz M."/>
            <person name="Macko-Podgorni A."/>
            <person name="Moranska E."/>
            <person name="Grzebelus E."/>
            <person name="Grzebelus D."/>
            <person name="Ashrafi H."/>
            <person name="Zheng Z."/>
            <person name="Cheng S."/>
            <person name="Spooner D."/>
            <person name="Van Deynze A."/>
            <person name="Simon P."/>
        </authorList>
    </citation>
    <scope>NUCLEOTIDE SEQUENCE</scope>
    <source>
        <tissue evidence="4">Leaf</tissue>
    </source>
</reference>
<dbReference type="PANTHER" id="PTHR35046">
    <property type="entry name" value="ZINC KNUCKLE (CCHC-TYPE) FAMILY PROTEIN"/>
    <property type="match status" value="1"/>
</dbReference>
<keyword evidence="1" id="KW-0863">Zinc-finger</keyword>
<protein>
    <recommendedName>
        <fullName evidence="3">CCHC-type domain-containing protein</fullName>
    </recommendedName>
</protein>
<evidence type="ECO:0000259" key="3">
    <source>
        <dbReference type="PROSITE" id="PS50158"/>
    </source>
</evidence>
<dbReference type="AlphaFoldDB" id="A0AAF1B4I3"/>
<feature type="region of interest" description="Disordered" evidence="2">
    <location>
        <begin position="242"/>
        <end position="292"/>
    </location>
</feature>
<organism evidence="4 5">
    <name type="scientific">Daucus carota subsp. sativus</name>
    <name type="common">Carrot</name>
    <dbReference type="NCBI Taxonomy" id="79200"/>
    <lineage>
        <taxon>Eukaryota</taxon>
        <taxon>Viridiplantae</taxon>
        <taxon>Streptophyta</taxon>
        <taxon>Embryophyta</taxon>
        <taxon>Tracheophyta</taxon>
        <taxon>Spermatophyta</taxon>
        <taxon>Magnoliopsida</taxon>
        <taxon>eudicotyledons</taxon>
        <taxon>Gunneridae</taxon>
        <taxon>Pentapetalae</taxon>
        <taxon>asterids</taxon>
        <taxon>campanulids</taxon>
        <taxon>Apiales</taxon>
        <taxon>Apiaceae</taxon>
        <taxon>Apioideae</taxon>
        <taxon>Scandiceae</taxon>
        <taxon>Daucinae</taxon>
        <taxon>Daucus</taxon>
        <taxon>Daucus sect. Daucus</taxon>
    </lineage>
</organism>
<dbReference type="EMBL" id="CP093348">
    <property type="protein sequence ID" value="WOH04343.1"/>
    <property type="molecule type" value="Genomic_DNA"/>
</dbReference>
<dbReference type="PANTHER" id="PTHR35046:SF18">
    <property type="entry name" value="RNA-DIRECTED DNA POLYMERASE"/>
    <property type="match status" value="1"/>
</dbReference>
<keyword evidence="5" id="KW-1185">Reference proteome</keyword>
<sequence>MPPRRRLGQTGVDDAPLDDAALRRINADLQRQVDLLTQRMNELDQTNRLDDDVVATDENPFGAFRNRSPERPNNRWEQSFKVEIPTFDGSLKPEEFVDWLSQVDEILDFKNVPDDRCVSLVAIRLRGRAQAWWQQLKQTRTRSGKAKISNWEKFKKHARSAFLPYNFERELYQRFQNLRQGTRTVDDYSASFYELLARTDLNETPVQLVSRYIGGLRLPLQEVLNMFDPLTVAEAHQRASQAEKQLNRRVPGAFRQTSDLIGSTGSSAHPSRPPSDPQTPAPPRAPLGRTSGGLRCFNCGEIGHRQSDCRNPKSASRGLLTEPTESELAPTTELPPVY</sequence>
<feature type="compositionally biased region" description="Pro residues" evidence="2">
    <location>
        <begin position="271"/>
        <end position="285"/>
    </location>
</feature>
<proteinExistence type="predicted"/>
<evidence type="ECO:0000256" key="2">
    <source>
        <dbReference type="SAM" id="MobiDB-lite"/>
    </source>
</evidence>
<dbReference type="SMART" id="SM00343">
    <property type="entry name" value="ZnF_C2HC"/>
    <property type="match status" value="1"/>
</dbReference>
<dbReference type="Pfam" id="PF00098">
    <property type="entry name" value="zf-CCHC"/>
    <property type="match status" value="1"/>
</dbReference>
<feature type="compositionally biased region" description="Polar residues" evidence="2">
    <location>
        <begin position="255"/>
        <end position="269"/>
    </location>
</feature>
<feature type="domain" description="CCHC-type" evidence="3">
    <location>
        <begin position="295"/>
        <end position="311"/>
    </location>
</feature>
<dbReference type="Proteomes" id="UP000077755">
    <property type="component" value="Chromosome 6"/>
</dbReference>
<evidence type="ECO:0000313" key="5">
    <source>
        <dbReference type="Proteomes" id="UP000077755"/>
    </source>
</evidence>
<reference evidence="4" key="2">
    <citation type="submission" date="2022-03" db="EMBL/GenBank/DDBJ databases">
        <title>Draft title - Genomic analysis of global carrot germplasm unveils the trajectory of domestication and the origin of high carotenoid orange carrot.</title>
        <authorList>
            <person name="Iorizzo M."/>
            <person name="Ellison S."/>
            <person name="Senalik D."/>
            <person name="Macko-Podgorni A."/>
            <person name="Grzebelus D."/>
            <person name="Bostan H."/>
            <person name="Rolling W."/>
            <person name="Curaba J."/>
            <person name="Simon P."/>
        </authorList>
    </citation>
    <scope>NUCLEOTIDE SEQUENCE</scope>
    <source>
        <tissue evidence="4">Leaf</tissue>
    </source>
</reference>
<name>A0AAF1B4I3_DAUCS</name>
<gene>
    <name evidence="4" type="ORF">DCAR_0623752</name>
</gene>
<evidence type="ECO:0000313" key="4">
    <source>
        <dbReference type="EMBL" id="WOH04343.1"/>
    </source>
</evidence>
<evidence type="ECO:0000256" key="1">
    <source>
        <dbReference type="PROSITE-ProRule" id="PRU00047"/>
    </source>
</evidence>
<dbReference type="GO" id="GO:0003676">
    <property type="term" value="F:nucleic acid binding"/>
    <property type="evidence" value="ECO:0007669"/>
    <property type="project" value="InterPro"/>
</dbReference>
<dbReference type="InterPro" id="IPR005162">
    <property type="entry name" value="Retrotrans_gag_dom"/>
</dbReference>
<dbReference type="InterPro" id="IPR036875">
    <property type="entry name" value="Znf_CCHC_sf"/>
</dbReference>
<dbReference type="InterPro" id="IPR001878">
    <property type="entry name" value="Znf_CCHC"/>
</dbReference>
<dbReference type="GO" id="GO:0008270">
    <property type="term" value="F:zinc ion binding"/>
    <property type="evidence" value="ECO:0007669"/>
    <property type="project" value="UniProtKB-KW"/>
</dbReference>
<dbReference type="PROSITE" id="PS50158">
    <property type="entry name" value="ZF_CCHC"/>
    <property type="match status" value="1"/>
</dbReference>